<feature type="compositionally biased region" description="Pro residues" evidence="1">
    <location>
        <begin position="1422"/>
        <end position="1431"/>
    </location>
</feature>
<feature type="region of interest" description="Disordered" evidence="1">
    <location>
        <begin position="1783"/>
        <end position="1834"/>
    </location>
</feature>
<dbReference type="EMBL" id="JAPDMZ010000118">
    <property type="protein sequence ID" value="KAK0549221.1"/>
    <property type="molecule type" value="Genomic_DNA"/>
</dbReference>
<feature type="compositionally biased region" description="Polar residues" evidence="1">
    <location>
        <begin position="2024"/>
        <end position="2035"/>
    </location>
</feature>
<feature type="region of interest" description="Disordered" evidence="1">
    <location>
        <begin position="44"/>
        <end position="71"/>
    </location>
</feature>
<feature type="region of interest" description="Disordered" evidence="1">
    <location>
        <begin position="1039"/>
        <end position="1161"/>
    </location>
</feature>
<feature type="compositionally biased region" description="Low complexity" evidence="1">
    <location>
        <begin position="716"/>
        <end position="727"/>
    </location>
</feature>
<feature type="compositionally biased region" description="Polar residues" evidence="1">
    <location>
        <begin position="676"/>
        <end position="686"/>
    </location>
</feature>
<feature type="compositionally biased region" description="Low complexity" evidence="1">
    <location>
        <begin position="1640"/>
        <end position="1658"/>
    </location>
</feature>
<gene>
    <name evidence="2" type="ORF">OC846_004175</name>
</gene>
<name>A0AAN6JX89_9BASI</name>
<feature type="compositionally biased region" description="Basic and acidic residues" evidence="1">
    <location>
        <begin position="1352"/>
        <end position="1365"/>
    </location>
</feature>
<feature type="compositionally biased region" description="Polar residues" evidence="1">
    <location>
        <begin position="639"/>
        <end position="665"/>
    </location>
</feature>
<feature type="region of interest" description="Disordered" evidence="1">
    <location>
        <begin position="2575"/>
        <end position="2609"/>
    </location>
</feature>
<feature type="compositionally biased region" description="Acidic residues" evidence="1">
    <location>
        <begin position="1578"/>
        <end position="1599"/>
    </location>
</feature>
<organism evidence="2 3">
    <name type="scientific">Tilletia horrida</name>
    <dbReference type="NCBI Taxonomy" id="155126"/>
    <lineage>
        <taxon>Eukaryota</taxon>
        <taxon>Fungi</taxon>
        <taxon>Dikarya</taxon>
        <taxon>Basidiomycota</taxon>
        <taxon>Ustilaginomycotina</taxon>
        <taxon>Exobasidiomycetes</taxon>
        <taxon>Tilletiales</taxon>
        <taxon>Tilletiaceae</taxon>
        <taxon>Tilletia</taxon>
    </lineage>
</organism>
<feature type="compositionally biased region" description="Pro residues" evidence="1">
    <location>
        <begin position="1060"/>
        <end position="1079"/>
    </location>
</feature>
<feature type="compositionally biased region" description="Polar residues" evidence="1">
    <location>
        <begin position="1138"/>
        <end position="1152"/>
    </location>
</feature>
<feature type="region of interest" description="Disordered" evidence="1">
    <location>
        <begin position="1851"/>
        <end position="2216"/>
    </location>
</feature>
<feature type="compositionally biased region" description="Polar residues" evidence="1">
    <location>
        <begin position="398"/>
        <end position="407"/>
    </location>
</feature>
<feature type="compositionally biased region" description="Polar residues" evidence="1">
    <location>
        <begin position="2137"/>
        <end position="2149"/>
    </location>
</feature>
<feature type="region of interest" description="Disordered" evidence="1">
    <location>
        <begin position="377"/>
        <end position="484"/>
    </location>
</feature>
<feature type="region of interest" description="Disordered" evidence="1">
    <location>
        <begin position="112"/>
        <end position="166"/>
    </location>
</feature>
<feature type="region of interest" description="Disordered" evidence="1">
    <location>
        <begin position="1215"/>
        <end position="1546"/>
    </location>
</feature>
<feature type="region of interest" description="Disordered" evidence="1">
    <location>
        <begin position="2473"/>
        <end position="2519"/>
    </location>
</feature>
<feature type="compositionally biased region" description="Polar residues" evidence="1">
    <location>
        <begin position="112"/>
        <end position="133"/>
    </location>
</feature>
<feature type="region of interest" description="Disordered" evidence="1">
    <location>
        <begin position="2293"/>
        <end position="2316"/>
    </location>
</feature>
<feature type="compositionally biased region" description="Basic and acidic residues" evidence="1">
    <location>
        <begin position="2092"/>
        <end position="2131"/>
    </location>
</feature>
<proteinExistence type="predicted"/>
<feature type="compositionally biased region" description="Acidic residues" evidence="1">
    <location>
        <begin position="1894"/>
        <end position="1904"/>
    </location>
</feature>
<protein>
    <submittedName>
        <fullName evidence="2">Uncharacterized protein</fullName>
    </submittedName>
</protein>
<feature type="compositionally biased region" description="Polar residues" evidence="1">
    <location>
        <begin position="2188"/>
        <end position="2209"/>
    </location>
</feature>
<feature type="compositionally biased region" description="Polar residues" evidence="1">
    <location>
        <begin position="1993"/>
        <end position="2002"/>
    </location>
</feature>
<feature type="compositionally biased region" description="Low complexity" evidence="1">
    <location>
        <begin position="411"/>
        <end position="424"/>
    </location>
</feature>
<feature type="compositionally biased region" description="Polar residues" evidence="1">
    <location>
        <begin position="1932"/>
        <end position="1941"/>
    </location>
</feature>
<feature type="compositionally biased region" description="Polar residues" evidence="1">
    <location>
        <begin position="432"/>
        <end position="442"/>
    </location>
</feature>
<feature type="compositionally biased region" description="Polar residues" evidence="1">
    <location>
        <begin position="156"/>
        <end position="166"/>
    </location>
</feature>
<feature type="region of interest" description="Disordered" evidence="1">
    <location>
        <begin position="2231"/>
        <end position="2275"/>
    </location>
</feature>
<keyword evidence="3" id="KW-1185">Reference proteome</keyword>
<feature type="compositionally biased region" description="Polar residues" evidence="1">
    <location>
        <begin position="2506"/>
        <end position="2519"/>
    </location>
</feature>
<feature type="compositionally biased region" description="Polar residues" evidence="1">
    <location>
        <begin position="2588"/>
        <end position="2599"/>
    </location>
</feature>
<feature type="region of interest" description="Disordered" evidence="1">
    <location>
        <begin position="626"/>
        <end position="686"/>
    </location>
</feature>
<feature type="compositionally biased region" description="Polar residues" evidence="1">
    <location>
        <begin position="312"/>
        <end position="322"/>
    </location>
</feature>
<feature type="compositionally biased region" description="Polar residues" evidence="1">
    <location>
        <begin position="743"/>
        <end position="752"/>
    </location>
</feature>
<feature type="compositionally biased region" description="Polar residues" evidence="1">
    <location>
        <begin position="1042"/>
        <end position="1054"/>
    </location>
</feature>
<reference evidence="2" key="1">
    <citation type="journal article" date="2023" name="PhytoFront">
        <title>Draft Genome Resources of Seven Strains of Tilletia horrida, Causal Agent of Kernel Smut of Rice.</title>
        <authorList>
            <person name="Khanal S."/>
            <person name="Antony Babu S."/>
            <person name="Zhou X.G."/>
        </authorList>
    </citation>
    <scope>NUCLEOTIDE SEQUENCE</scope>
    <source>
        <strain evidence="2">TX6</strain>
    </source>
</reference>
<accession>A0AAN6JX89</accession>
<evidence type="ECO:0000256" key="1">
    <source>
        <dbReference type="SAM" id="MobiDB-lite"/>
    </source>
</evidence>
<feature type="region of interest" description="Disordered" evidence="1">
    <location>
        <begin position="698"/>
        <end position="771"/>
    </location>
</feature>
<evidence type="ECO:0000313" key="2">
    <source>
        <dbReference type="EMBL" id="KAK0549221.1"/>
    </source>
</evidence>
<feature type="non-terminal residue" evidence="2">
    <location>
        <position position="1"/>
    </location>
</feature>
<feature type="region of interest" description="Disordered" evidence="1">
    <location>
        <begin position="1561"/>
        <end position="1743"/>
    </location>
</feature>
<feature type="region of interest" description="Disordered" evidence="1">
    <location>
        <begin position="310"/>
        <end position="348"/>
    </location>
</feature>
<comment type="caution">
    <text evidence="2">The sequence shown here is derived from an EMBL/GenBank/DDBJ whole genome shotgun (WGS) entry which is preliminary data.</text>
</comment>
<dbReference type="Proteomes" id="UP001176517">
    <property type="component" value="Unassembled WGS sequence"/>
</dbReference>
<feature type="compositionally biased region" description="Basic and acidic residues" evidence="1">
    <location>
        <begin position="1905"/>
        <end position="1931"/>
    </location>
</feature>
<feature type="compositionally biased region" description="Basic and acidic residues" evidence="1">
    <location>
        <begin position="2051"/>
        <end position="2082"/>
    </location>
</feature>
<feature type="compositionally biased region" description="Acidic residues" evidence="1">
    <location>
        <begin position="1492"/>
        <end position="1501"/>
    </location>
</feature>
<feature type="compositionally biased region" description="Basic and acidic residues" evidence="1">
    <location>
        <begin position="2301"/>
        <end position="2311"/>
    </location>
</feature>
<feature type="compositionally biased region" description="Basic and acidic residues" evidence="1">
    <location>
        <begin position="1970"/>
        <end position="1988"/>
    </location>
</feature>
<feature type="compositionally biased region" description="Polar residues" evidence="1">
    <location>
        <begin position="44"/>
        <end position="59"/>
    </location>
</feature>
<evidence type="ECO:0000313" key="3">
    <source>
        <dbReference type="Proteomes" id="UP001176517"/>
    </source>
</evidence>
<feature type="compositionally biased region" description="Acidic residues" evidence="1">
    <location>
        <begin position="2473"/>
        <end position="2483"/>
    </location>
</feature>
<sequence length="2609" mass="282885">TGQLDMSQLDELLASAPFQGGIDVDPLETPRGLASPAVVDYVSQQRRPSSASYTNGGTSPPTAAAAPPGRKTLTLLSGNRFIPSSTANGSHNATSPSISSLATFTNSRGLNGSVNASQNSSFNTSQNRLSTASIAHKPAPSPLLSTGRLGARAGEQDSQAGPAQYSHSLSFSATASPRYQHGSSGSWAVTGSHLLPYAHPTRGLPAASSSGVRTDAASEKYFITVLPPPDYPMDTVTARRGTLVPLYPTLSGQLYAIARELSLPSVGGIALYLQDDGEGNPGPKVGDRSWSGLWKRHFDEEEAERAALEAQRTVQADAQSVASRDRSDASWHRRKRPNGHTSMSGADVRRSLAEVNGINNSPTYNSVQDSLLSGEDEEHLADMPGPNGQMYADADETGLSSGLSNSGAELDGSSSYDVVSSRGSLGFRRQRSSVSTRRNTNGGQTGVRKDSLNSAFSQDGRSRHVNNRHMRQASSRGSTRAREVDVSTDLYSSAGAIPIEAESRHSSLSLNAAQPATEFVNMRSPGGHHSPRASLFQAQSQARMYSPMSNHVPGLSASLTGPGSGLRLPIVARFEWTVERSRPAAAWWDIWCERERARINQNAPPSILPISAPNVSESIRVPAQHQVDVSEKLTAPRELSTTSVARISPQRGQQTPGDTNDSSMASRAHDPYTPDVSVSQRQVHPSSISRVLAQNFAAPPPEPEEEAKAAVQPTTSSASSRWSAVSSQREVPSDRSFEAEADTPSTTLQEVKTQAELSLAEESERSRSGETIGAGVEVSIPKPDQMGHELPFMHANDASRIALRDLHDDQHMTAERIEETGTVLEAPTTTPIHAELNAFDAHTTPLSTGHNVHGEGELHDIHHEQDLPASSPFEDSHSFQPYTEQNFDDEHDFEAYTPHFQGHPSIELTASSTTNSIQVHSPTYDHENVSSHPTVVTSVDLSADEAPYYHHQDSPGALPSNETQTIPEAVKREEAVVSNAFDNESHVMAEIVPAPLLNATPPAVQSHDITQHDSTADYAQHVEASTTGPVQDLETKARIASSGWTSEPSPNAAPSVTRAAPPPPPPPRPQRAPPPPPPRRQTQELKSRFVAPSHSPVQEIAPISSDEITAESHQHGGTPSAPVTDVAGTSGDAVAQGSEYSRATVASRNPSDAPSAVPEQPTLLMQHVFGLFSDSERIAEPNTQPSHTEHIMLGHKVEYGTDDATEPLAASDAEIYPQQAAGQEAHSDATELSSPSITRAIEPSDVAEPMQETMEAGSIAAEDSISDPPSGYATEQAEASEMTPGPVAESFHQSAAAEVSESPTPHRALERISILSSRPGSILSMESKGSDSTVRASFVDAPSHMPLEPVSDELHPQEAPAEREAATGPPLPPRSPMLSQEILETTQERSIAAPLLPPRPVMTPQTSDTPDAHSAPAESPITVPPVPPRPPFISHDSLAQLDVFSQDRQLPVEPLQRQPRPYLRYDDVEPTVEPVERTNEQQSRPYLRFDDVVAEDEDSDSSGEHTPTHDDPDEDEEQAVSRRNAAIEARLAARNQDRSWASRPTRGFFNFGFKRRLSPAGLEEAKSSSGVPLGGQGFDDDSSDEDEGEEERFEPEVAVEADQSFKPTEALGIRNDELVGGELAGAQTPVLTEGKTVKKSSSTTEPSPSHSTAESASSDAAFINSSREHAAGSAANVEPVQSVETAPVSFASPVEEAAVHQPVEAAQEPTDAQSLEVQEEHDTVTASATQAPPAEVTQVHILEANQNREASVLELTPAQAEGTLGTAPPAVADVLVVPHQPQDEVGVVVVPHQPQDEDQPEAGEDLHQQADDEEQSTSEAETNHDIAEDDDEVAVAKRDAAILSRLEARNKDRGWAFRPSRLMSFGLGRKRAQSEATGGFGWRSVNRQDNSDSSSDEEEEEEEVQHEQHGEDRTEKSEFENESQREPEHELQQTSQLQHQPELQHQRELEQESAVPRAVEVDPETESDDELWHQAEHKFEARAEHQVEEQFGDSRTTQPQNEQSDELEHQDQQGYQSLHEHDQLQQQAHYRNQLRSEFESGNEGDQPGSRSHPELPHEFAHHPELNPEHQPRNQPEHQHEHLYQFGQQTEADPGHQLRSEPEPQHVHQQEFAHRSEIDPGHENQHQHEQQHEYGYTQMHQESQYQQMFDNSHFIEHQQSNAQEGPEEQHGVGHQNEMAEGEGQKQESELTMQPQLSNTAHLELDSSATVAPSPRDVAGVAPELDSAVEVLHNEHSPPPAPVPGEAVSSHHISNESFDDAEDDRGSDGFSSVPETSVTTHIDQLTAMLGALGTEQSKYSEQASEHQSMRPEASHVPQDAIQEDEAEMTFVEARTRSMTRGSSSDEHDQIQFALDALQPPGGYQPLHDYEHDDLEPTRPLGQHRADAYEGQHTFRDSRGAYPVNTGAAYGEEMEGHHDAISLEGDDRTSRPISSHGRGSMLADGAFLGVASESDHAWTPISGTGSTPFEFDEYEAVSDDDAEEPEETQRDGMGHGYQVHDAGHLNHGLDTTPTLSSAPTLEPTSHADQTVFLSGPHEGIAARIAPHLEEEDDRDETDSGNAHWAQILQQSSRFSTSSLGHFESAKDHMSVLSQEPSPSVPHSPTIAVAPQH</sequence>